<dbReference type="SUPFAM" id="SSF46785">
    <property type="entry name" value="Winged helix' DNA-binding domain"/>
    <property type="match status" value="1"/>
</dbReference>
<evidence type="ECO:0000256" key="1">
    <source>
        <dbReference type="ARBA" id="ARBA00023015"/>
    </source>
</evidence>
<sequence length="112" mass="12350">MEQIRRAAASGLLAPGEQLPPVRELALQLSINPNTISRAYQELEHEGVVYTLRGRGTFVAAPASTLTKRERLHRLDEAVEKLFVEAYQLRCTPGEVLSAVEKKVREKNGPGG</sequence>
<evidence type="ECO:0000313" key="6">
    <source>
        <dbReference type="Proteomes" id="UP000078532"/>
    </source>
</evidence>
<evidence type="ECO:0000256" key="3">
    <source>
        <dbReference type="ARBA" id="ARBA00023163"/>
    </source>
</evidence>
<protein>
    <recommendedName>
        <fullName evidence="4">HTH gntR-type domain-containing protein</fullName>
    </recommendedName>
</protein>
<dbReference type="GO" id="GO:0003677">
    <property type="term" value="F:DNA binding"/>
    <property type="evidence" value="ECO:0007669"/>
    <property type="project" value="UniProtKB-KW"/>
</dbReference>
<keyword evidence="2" id="KW-0238">DNA-binding</keyword>
<keyword evidence="1" id="KW-0805">Transcription regulation</keyword>
<dbReference type="CDD" id="cd07377">
    <property type="entry name" value="WHTH_GntR"/>
    <property type="match status" value="1"/>
</dbReference>
<dbReference type="EMBL" id="LYVF01000198">
    <property type="protein sequence ID" value="OAT79370.1"/>
    <property type="molecule type" value="Genomic_DNA"/>
</dbReference>
<dbReference type="AlphaFoldDB" id="A0A1B7LAN0"/>
<keyword evidence="6" id="KW-1185">Reference proteome</keyword>
<evidence type="ECO:0000259" key="4">
    <source>
        <dbReference type="PROSITE" id="PS50949"/>
    </source>
</evidence>
<accession>A0A1B7LAN0</accession>
<dbReference type="PANTHER" id="PTHR38445:SF9">
    <property type="entry name" value="HTH-TYPE TRANSCRIPTIONAL REPRESSOR YTRA"/>
    <property type="match status" value="1"/>
</dbReference>
<comment type="caution">
    <text evidence="5">The sequence shown here is derived from an EMBL/GenBank/DDBJ whole genome shotgun (WGS) entry which is preliminary data.</text>
</comment>
<evidence type="ECO:0000256" key="2">
    <source>
        <dbReference type="ARBA" id="ARBA00023125"/>
    </source>
</evidence>
<dbReference type="STRING" id="1838280.A6M21_15980"/>
<dbReference type="Gene3D" id="1.10.10.10">
    <property type="entry name" value="Winged helix-like DNA-binding domain superfamily/Winged helix DNA-binding domain"/>
    <property type="match status" value="1"/>
</dbReference>
<proteinExistence type="predicted"/>
<dbReference type="InterPro" id="IPR036388">
    <property type="entry name" value="WH-like_DNA-bd_sf"/>
</dbReference>
<dbReference type="PROSITE" id="PS50949">
    <property type="entry name" value="HTH_GNTR"/>
    <property type="match status" value="1"/>
</dbReference>
<keyword evidence="3" id="KW-0804">Transcription</keyword>
<reference evidence="5 6" key="1">
    <citation type="submission" date="2016-04" db="EMBL/GenBank/DDBJ databases">
        <authorList>
            <person name="Evans L.H."/>
            <person name="Alamgir A."/>
            <person name="Owens N."/>
            <person name="Weber N.D."/>
            <person name="Virtaneva K."/>
            <person name="Barbian K."/>
            <person name="Babar A."/>
            <person name="Rosenke K."/>
        </authorList>
    </citation>
    <scope>NUCLEOTIDE SEQUENCE [LARGE SCALE GENOMIC DNA]</scope>
    <source>
        <strain evidence="5 6">LMa1</strain>
    </source>
</reference>
<dbReference type="InterPro" id="IPR000524">
    <property type="entry name" value="Tscrpt_reg_HTH_GntR"/>
</dbReference>
<organism evidence="5 6">
    <name type="scientific">Desulfotomaculum copahuensis</name>
    <dbReference type="NCBI Taxonomy" id="1838280"/>
    <lineage>
        <taxon>Bacteria</taxon>
        <taxon>Bacillati</taxon>
        <taxon>Bacillota</taxon>
        <taxon>Clostridia</taxon>
        <taxon>Eubacteriales</taxon>
        <taxon>Desulfotomaculaceae</taxon>
        <taxon>Desulfotomaculum</taxon>
    </lineage>
</organism>
<dbReference type="InterPro" id="IPR036390">
    <property type="entry name" value="WH_DNA-bd_sf"/>
</dbReference>
<gene>
    <name evidence="5" type="ORF">A6M21_15980</name>
</gene>
<dbReference type="Proteomes" id="UP000078532">
    <property type="component" value="Unassembled WGS sequence"/>
</dbReference>
<dbReference type="PANTHER" id="PTHR38445">
    <property type="entry name" value="HTH-TYPE TRANSCRIPTIONAL REPRESSOR YTRA"/>
    <property type="match status" value="1"/>
</dbReference>
<dbReference type="Pfam" id="PF00392">
    <property type="entry name" value="GntR"/>
    <property type="match status" value="1"/>
</dbReference>
<name>A0A1B7LAN0_9FIRM</name>
<dbReference type="GO" id="GO:0003700">
    <property type="term" value="F:DNA-binding transcription factor activity"/>
    <property type="evidence" value="ECO:0007669"/>
    <property type="project" value="InterPro"/>
</dbReference>
<feature type="domain" description="HTH gntR-type" evidence="4">
    <location>
        <begin position="1"/>
        <end position="62"/>
    </location>
</feature>
<dbReference type="SMART" id="SM00345">
    <property type="entry name" value="HTH_GNTR"/>
    <property type="match status" value="1"/>
</dbReference>
<evidence type="ECO:0000313" key="5">
    <source>
        <dbReference type="EMBL" id="OAT79370.1"/>
    </source>
</evidence>